<reference evidence="3 4" key="1">
    <citation type="submission" date="2023-08" db="EMBL/GenBank/DDBJ databases">
        <authorList>
            <person name="Roldan D.M."/>
            <person name="Menes R.J."/>
        </authorList>
    </citation>
    <scope>NUCLEOTIDE SEQUENCE [LARGE SCALE GENOMIC DNA]</scope>
    <source>
        <strain evidence="3 4">CCM 2812</strain>
    </source>
</reference>
<dbReference type="Gene3D" id="3.40.50.2300">
    <property type="match status" value="1"/>
</dbReference>
<feature type="domain" description="Response regulatory" evidence="2">
    <location>
        <begin position="2"/>
        <end position="120"/>
    </location>
</feature>
<proteinExistence type="predicted"/>
<dbReference type="InterPro" id="IPR001789">
    <property type="entry name" value="Sig_transdc_resp-reg_receiver"/>
</dbReference>
<keyword evidence="4" id="KW-1185">Reference proteome</keyword>
<accession>A0ABT9G5Q5</accession>
<evidence type="ECO:0000313" key="4">
    <source>
        <dbReference type="Proteomes" id="UP001235760"/>
    </source>
</evidence>
<comment type="caution">
    <text evidence="3">The sequence shown here is derived from an EMBL/GenBank/DDBJ whole genome shotgun (WGS) entry which is preliminary data.</text>
</comment>
<sequence>MNALILSHQKTLLPLLQDALNPMSAMARVRRSGAAPLDAGEQARQQPPDLIFVDLAWCGISAAPALMRELRRTVQRAPLVLLVDRPEEVTLAQLARVHADLYIGKSAAPRVMRRSLQRWFTPTGDLVEPPCPRSVADSIPVPDLPTIEQLLPALARSAAASVSHATH</sequence>
<dbReference type="PROSITE" id="PS50110">
    <property type="entry name" value="RESPONSE_REGULATORY"/>
    <property type="match status" value="1"/>
</dbReference>
<evidence type="ECO:0000313" key="3">
    <source>
        <dbReference type="EMBL" id="MDP4301789.1"/>
    </source>
</evidence>
<protein>
    <recommendedName>
        <fullName evidence="2">Response regulatory domain-containing protein</fullName>
    </recommendedName>
</protein>
<gene>
    <name evidence="3" type="ORF">Q8X39_14190</name>
</gene>
<dbReference type="RefSeq" id="WP_305750334.1">
    <property type="nucleotide sequence ID" value="NZ_JAUZEE010000007.1"/>
</dbReference>
<dbReference type="SUPFAM" id="SSF52172">
    <property type="entry name" value="CheY-like"/>
    <property type="match status" value="1"/>
</dbReference>
<feature type="modified residue" description="4-aspartylphosphate" evidence="1">
    <location>
        <position position="54"/>
    </location>
</feature>
<evidence type="ECO:0000259" key="2">
    <source>
        <dbReference type="PROSITE" id="PS50110"/>
    </source>
</evidence>
<evidence type="ECO:0000256" key="1">
    <source>
        <dbReference type="PROSITE-ProRule" id="PRU00169"/>
    </source>
</evidence>
<dbReference type="InterPro" id="IPR011006">
    <property type="entry name" value="CheY-like_superfamily"/>
</dbReference>
<dbReference type="EMBL" id="JAUZEE010000007">
    <property type="protein sequence ID" value="MDP4301789.1"/>
    <property type="molecule type" value="Genomic_DNA"/>
</dbReference>
<name>A0ABT9G5Q5_LEPDI</name>
<organism evidence="3 4">
    <name type="scientific">Leptothrix discophora</name>
    <dbReference type="NCBI Taxonomy" id="89"/>
    <lineage>
        <taxon>Bacteria</taxon>
        <taxon>Pseudomonadati</taxon>
        <taxon>Pseudomonadota</taxon>
        <taxon>Betaproteobacteria</taxon>
        <taxon>Burkholderiales</taxon>
        <taxon>Sphaerotilaceae</taxon>
        <taxon>Leptothrix</taxon>
    </lineage>
</organism>
<dbReference type="Proteomes" id="UP001235760">
    <property type="component" value="Unassembled WGS sequence"/>
</dbReference>
<keyword evidence="1" id="KW-0597">Phosphoprotein</keyword>